<dbReference type="Pfam" id="PF00403">
    <property type="entry name" value="HMA"/>
    <property type="match status" value="1"/>
</dbReference>
<feature type="domain" description="HMA" evidence="10">
    <location>
        <begin position="81"/>
        <end position="145"/>
    </location>
</feature>
<evidence type="ECO:0000256" key="6">
    <source>
        <dbReference type="ARBA" id="ARBA00023002"/>
    </source>
</evidence>
<accession>A0A150NK08</accession>
<dbReference type="CDD" id="cd00371">
    <property type="entry name" value="HMA"/>
    <property type="match status" value="2"/>
</dbReference>
<comment type="caution">
    <text evidence="11">The sequence shown here is derived from an EMBL/GenBank/DDBJ whole genome shotgun (WGS) entry which is preliminary data.</text>
</comment>
<sequence length="244" mass="26744">MNKFKVNISGMTCTGCEKHVESALEKIGAKNIESSYRRGEAVFELSDDIEVESAIKAIADANYHPGEAEEFQSEQKTNLLKKYRLNVEGMTCTGCEEHIAVALENAGAKGIEVDFRRGEALFELPYDVDIDIAKTAITDAQYQPGEVEEIQVQSEKRTVVSLNDEGNYDYDYIIIGSGGAAFSSAIEAVTLNAKVAMIERGTVGGTCVNVGCVPSKTLLRAGEINHLAKIIHLWDYTLRLQMLI</sequence>
<dbReference type="GO" id="GO:0050660">
    <property type="term" value="F:flavin adenine dinucleotide binding"/>
    <property type="evidence" value="ECO:0007669"/>
    <property type="project" value="TreeGrafter"/>
</dbReference>
<evidence type="ECO:0000256" key="9">
    <source>
        <dbReference type="RuleBase" id="RU361223"/>
    </source>
</evidence>
<dbReference type="GO" id="GO:0016668">
    <property type="term" value="F:oxidoreductase activity, acting on a sulfur group of donors, NAD(P) as acceptor"/>
    <property type="evidence" value="ECO:0007669"/>
    <property type="project" value="InterPro"/>
</dbReference>
<dbReference type="PATRIC" id="fig|28037.237.peg.883"/>
<dbReference type="Gene3D" id="3.50.50.60">
    <property type="entry name" value="FAD/NAD(P)-binding domain"/>
    <property type="match status" value="1"/>
</dbReference>
<evidence type="ECO:0000256" key="8">
    <source>
        <dbReference type="ARBA" id="ARBA00023284"/>
    </source>
</evidence>
<name>A0A150NK08_STRMT</name>
<protein>
    <recommendedName>
        <fullName evidence="9">Mercuric reductase</fullName>
        <ecNumber evidence="9">1.16.1.1</ecNumber>
    </recommendedName>
    <alternativeName>
        <fullName evidence="9">Hg(II) reductase</fullName>
    </alternativeName>
</protein>
<dbReference type="Pfam" id="PF07992">
    <property type="entry name" value="Pyr_redox_2"/>
    <property type="match status" value="1"/>
</dbReference>
<comment type="similarity">
    <text evidence="1 9">Belongs to the class-I pyridine nucleotide-disulfide oxidoreductase family.</text>
</comment>
<dbReference type="InterPro" id="IPR036188">
    <property type="entry name" value="FAD/NAD-bd_sf"/>
</dbReference>
<evidence type="ECO:0000259" key="10">
    <source>
        <dbReference type="PROSITE" id="PS50846"/>
    </source>
</evidence>
<evidence type="ECO:0000256" key="1">
    <source>
        <dbReference type="ARBA" id="ARBA00007532"/>
    </source>
</evidence>
<dbReference type="PROSITE" id="PS00076">
    <property type="entry name" value="PYRIDINE_REDOX_1"/>
    <property type="match status" value="1"/>
</dbReference>
<dbReference type="SUPFAM" id="SSF51905">
    <property type="entry name" value="FAD/NAD(P)-binding domain"/>
    <property type="match status" value="1"/>
</dbReference>
<dbReference type="PROSITE" id="PS50846">
    <property type="entry name" value="HMA_2"/>
    <property type="match status" value="2"/>
</dbReference>
<dbReference type="AlphaFoldDB" id="A0A150NK08"/>
<dbReference type="GO" id="GO:0016152">
    <property type="term" value="F:mercury (II) reductase (NADP+) activity"/>
    <property type="evidence" value="ECO:0007669"/>
    <property type="project" value="UniProtKB-EC"/>
</dbReference>
<dbReference type="EC" id="1.16.1.1" evidence="9"/>
<dbReference type="InterPro" id="IPR006121">
    <property type="entry name" value="HMA_dom"/>
</dbReference>
<evidence type="ECO:0000256" key="2">
    <source>
        <dbReference type="ARBA" id="ARBA00022630"/>
    </source>
</evidence>
<dbReference type="GO" id="GO:0003955">
    <property type="term" value="F:NAD(P)H dehydrogenase (quinone) activity"/>
    <property type="evidence" value="ECO:0007669"/>
    <property type="project" value="TreeGrafter"/>
</dbReference>
<dbReference type="InterPro" id="IPR017969">
    <property type="entry name" value="Heavy-metal-associated_CS"/>
</dbReference>
<gene>
    <name evidence="9" type="primary">merA</name>
    <name evidence="11" type="ORF">SMI10712_01653</name>
</gene>
<dbReference type="PANTHER" id="PTHR43014:SF2">
    <property type="entry name" value="MERCURIC REDUCTASE"/>
    <property type="match status" value="1"/>
</dbReference>
<keyword evidence="7" id="KW-1015">Disulfide bond</keyword>
<evidence type="ECO:0000256" key="7">
    <source>
        <dbReference type="ARBA" id="ARBA00023157"/>
    </source>
</evidence>
<reference evidence="11 12" key="1">
    <citation type="submission" date="2016-01" db="EMBL/GenBank/DDBJ databases">
        <title>Highly variable Streptococcus oralis are common among viridans streptococci isolated from primates.</title>
        <authorList>
            <person name="Denapaite D."/>
            <person name="Rieger M."/>
            <person name="Koendgen S."/>
            <person name="Brueckner R."/>
            <person name="Ochigava I."/>
            <person name="Kappeler P."/>
            <person name="Maetz-Rensing K."/>
            <person name="Leendertz F."/>
            <person name="Hakenbeck R."/>
        </authorList>
    </citation>
    <scope>NUCLEOTIDE SEQUENCE [LARGE SCALE GENOMIC DNA]</scope>
    <source>
        <strain evidence="11 12">10712</strain>
    </source>
</reference>
<evidence type="ECO:0000256" key="3">
    <source>
        <dbReference type="ARBA" id="ARBA00022723"/>
    </source>
</evidence>
<keyword evidence="6 9" id="KW-0560">Oxidoreductase</keyword>
<evidence type="ECO:0000256" key="5">
    <source>
        <dbReference type="ARBA" id="ARBA00022857"/>
    </source>
</evidence>
<comment type="subunit">
    <text evidence="9">Homodimer.</text>
</comment>
<keyword evidence="5 9" id="KW-0521">NADP</keyword>
<keyword evidence="8" id="KW-0676">Redox-active center</keyword>
<dbReference type="InterPro" id="IPR012999">
    <property type="entry name" value="Pyr_OxRdtase_I_AS"/>
</dbReference>
<dbReference type="GO" id="GO:0046872">
    <property type="term" value="F:metal ion binding"/>
    <property type="evidence" value="ECO:0007669"/>
    <property type="project" value="UniProtKB-KW"/>
</dbReference>
<keyword evidence="9" id="KW-0476">Mercury</keyword>
<dbReference type="Gene3D" id="3.30.70.100">
    <property type="match status" value="2"/>
</dbReference>
<keyword evidence="2 9" id="KW-0285">Flavoprotein</keyword>
<feature type="domain" description="HMA" evidence="10">
    <location>
        <begin position="2"/>
        <end position="66"/>
    </location>
</feature>
<comment type="catalytic activity">
    <reaction evidence="9">
        <text>Hg + NADP(+) + H(+) = Hg(2+) + NADPH</text>
        <dbReference type="Rhea" id="RHEA:23856"/>
        <dbReference type="ChEBI" id="CHEBI:15378"/>
        <dbReference type="ChEBI" id="CHEBI:16170"/>
        <dbReference type="ChEBI" id="CHEBI:16793"/>
        <dbReference type="ChEBI" id="CHEBI:57783"/>
        <dbReference type="ChEBI" id="CHEBI:58349"/>
        <dbReference type="EC" id="1.16.1.1"/>
    </reaction>
</comment>
<dbReference type="InterPro" id="IPR023753">
    <property type="entry name" value="FAD/NAD-binding_dom"/>
</dbReference>
<keyword evidence="4 9" id="KW-0274">FAD</keyword>
<evidence type="ECO:0000313" key="12">
    <source>
        <dbReference type="Proteomes" id="UP000075618"/>
    </source>
</evidence>
<dbReference type="PROSITE" id="PS01047">
    <property type="entry name" value="HMA_1"/>
    <property type="match status" value="1"/>
</dbReference>
<dbReference type="PANTHER" id="PTHR43014">
    <property type="entry name" value="MERCURIC REDUCTASE"/>
    <property type="match status" value="1"/>
</dbReference>
<proteinExistence type="inferred from homology"/>
<dbReference type="EMBL" id="LROT01000021">
    <property type="protein sequence ID" value="KYF33799.1"/>
    <property type="molecule type" value="Genomic_DNA"/>
</dbReference>
<dbReference type="InterPro" id="IPR036163">
    <property type="entry name" value="HMA_dom_sf"/>
</dbReference>
<evidence type="ECO:0000313" key="11">
    <source>
        <dbReference type="EMBL" id="KYF33799.1"/>
    </source>
</evidence>
<dbReference type="Proteomes" id="UP000075618">
    <property type="component" value="Unassembled WGS sequence"/>
</dbReference>
<comment type="cofactor">
    <cofactor evidence="9">
        <name>FAD</name>
        <dbReference type="ChEBI" id="CHEBI:57692"/>
    </cofactor>
    <text evidence="9">Binds 1 FAD per subunit.</text>
</comment>
<evidence type="ECO:0000256" key="4">
    <source>
        <dbReference type="ARBA" id="ARBA00022827"/>
    </source>
</evidence>
<dbReference type="PRINTS" id="PR00411">
    <property type="entry name" value="PNDRDTASEI"/>
</dbReference>
<organism evidence="11 12">
    <name type="scientific">Streptococcus mitis</name>
    <dbReference type="NCBI Taxonomy" id="28037"/>
    <lineage>
        <taxon>Bacteria</taxon>
        <taxon>Bacillati</taxon>
        <taxon>Bacillota</taxon>
        <taxon>Bacilli</taxon>
        <taxon>Lactobacillales</taxon>
        <taxon>Streptococcaceae</taxon>
        <taxon>Streptococcus</taxon>
        <taxon>Streptococcus mitis group</taxon>
    </lineage>
</organism>
<dbReference type="SUPFAM" id="SSF55008">
    <property type="entry name" value="HMA, heavy metal-associated domain"/>
    <property type="match status" value="2"/>
</dbReference>
<keyword evidence="3 9" id="KW-0479">Metal-binding</keyword>